<dbReference type="EMBL" id="JAPNKE010000002">
    <property type="protein sequence ID" value="MCY1013894.1"/>
    <property type="molecule type" value="Genomic_DNA"/>
</dbReference>
<evidence type="ECO:0000313" key="3">
    <source>
        <dbReference type="Proteomes" id="UP001150924"/>
    </source>
</evidence>
<dbReference type="RefSeq" id="WP_267778065.1">
    <property type="nucleotide sequence ID" value="NZ_JAPNKE010000002.1"/>
</dbReference>
<sequence length="82" mass="8379">MSFLLEDTLRRIIVGAGGAVDLTAPELDAPVLASRTMLLHTLALHAGLEVRARRSEDDCGSSSRGSTSAAPGPSTSSGARSS</sequence>
<accession>A0A9X3F0R7</accession>
<dbReference type="Proteomes" id="UP001150924">
    <property type="component" value="Unassembled WGS sequence"/>
</dbReference>
<feature type="region of interest" description="Disordered" evidence="1">
    <location>
        <begin position="53"/>
        <end position="82"/>
    </location>
</feature>
<name>A0A9X3F0R7_9BACT</name>
<organism evidence="2 3">
    <name type="scientific">Nannocystis pusilla</name>
    <dbReference type="NCBI Taxonomy" id="889268"/>
    <lineage>
        <taxon>Bacteria</taxon>
        <taxon>Pseudomonadati</taxon>
        <taxon>Myxococcota</taxon>
        <taxon>Polyangia</taxon>
        <taxon>Nannocystales</taxon>
        <taxon>Nannocystaceae</taxon>
        <taxon>Nannocystis</taxon>
    </lineage>
</organism>
<comment type="caution">
    <text evidence="2">The sequence shown here is derived from an EMBL/GenBank/DDBJ whole genome shotgun (WGS) entry which is preliminary data.</text>
</comment>
<feature type="compositionally biased region" description="Low complexity" evidence="1">
    <location>
        <begin position="65"/>
        <end position="82"/>
    </location>
</feature>
<evidence type="ECO:0000256" key="1">
    <source>
        <dbReference type="SAM" id="MobiDB-lite"/>
    </source>
</evidence>
<evidence type="ECO:0000313" key="2">
    <source>
        <dbReference type="EMBL" id="MCY1013894.1"/>
    </source>
</evidence>
<reference evidence="2" key="1">
    <citation type="submission" date="2022-11" db="EMBL/GenBank/DDBJ databases">
        <title>Minimal conservation of predation-associated metabolite biosynthetic gene clusters underscores biosynthetic potential of Myxococcota including descriptions for ten novel species: Archangium lansinium sp. nov., Myxococcus landrumus sp. nov., Nannocystis bai.</title>
        <authorList>
            <person name="Ahearne A."/>
            <person name="Stevens C."/>
            <person name="Phillips K."/>
        </authorList>
    </citation>
    <scope>NUCLEOTIDE SEQUENCE</scope>
    <source>
        <strain evidence="2">Na p29</strain>
    </source>
</reference>
<keyword evidence="3" id="KW-1185">Reference proteome</keyword>
<dbReference type="AlphaFoldDB" id="A0A9X3F0R7"/>
<proteinExistence type="predicted"/>
<protein>
    <submittedName>
        <fullName evidence="2">Uncharacterized protein</fullName>
    </submittedName>
</protein>
<gene>
    <name evidence="2" type="ORF">OV079_51890</name>
</gene>